<comment type="catalytic activity">
    <reaction evidence="15">
        <text>a 5,6-dihydrouridine in mRNA + NADP(+) = a uridine in mRNA + NADPH + H(+)</text>
        <dbReference type="Rhea" id="RHEA:69855"/>
        <dbReference type="Rhea" id="RHEA-COMP:14658"/>
        <dbReference type="Rhea" id="RHEA-COMP:17789"/>
        <dbReference type="ChEBI" id="CHEBI:15378"/>
        <dbReference type="ChEBI" id="CHEBI:57783"/>
        <dbReference type="ChEBI" id="CHEBI:58349"/>
        <dbReference type="ChEBI" id="CHEBI:65315"/>
        <dbReference type="ChEBI" id="CHEBI:74443"/>
    </reaction>
    <physiologicalReaction direction="right-to-left" evidence="15">
        <dbReference type="Rhea" id="RHEA:69857"/>
    </physiologicalReaction>
</comment>
<keyword evidence="8" id="KW-0520">NAD</keyword>
<dbReference type="InterPro" id="IPR013785">
    <property type="entry name" value="Aldolase_TIM"/>
</dbReference>
<evidence type="ECO:0000256" key="5">
    <source>
        <dbReference type="ARBA" id="ARBA00022694"/>
    </source>
</evidence>
<comment type="catalytic activity">
    <reaction evidence="14">
        <text>5,6-dihydrouridine(16) in tRNA + NAD(+) = uridine(16) in tRNA + NADH + H(+)</text>
        <dbReference type="Rhea" id="RHEA:53380"/>
        <dbReference type="Rhea" id="RHEA-COMP:13543"/>
        <dbReference type="Rhea" id="RHEA-COMP:13544"/>
        <dbReference type="ChEBI" id="CHEBI:15378"/>
        <dbReference type="ChEBI" id="CHEBI:57540"/>
        <dbReference type="ChEBI" id="CHEBI:57945"/>
        <dbReference type="ChEBI" id="CHEBI:65315"/>
        <dbReference type="ChEBI" id="CHEBI:74443"/>
        <dbReference type="EC" id="1.3.1.88"/>
    </reaction>
    <physiologicalReaction direction="right-to-left" evidence="14">
        <dbReference type="Rhea" id="RHEA:53382"/>
    </physiologicalReaction>
</comment>
<dbReference type="GO" id="GO:0017150">
    <property type="term" value="F:tRNA dihydrouridine synthase activity"/>
    <property type="evidence" value="ECO:0007669"/>
    <property type="project" value="InterPro"/>
</dbReference>
<dbReference type="Pfam" id="PF01207">
    <property type="entry name" value="Dus"/>
    <property type="match status" value="1"/>
</dbReference>
<dbReference type="PANTHER" id="PTHR11082">
    <property type="entry name" value="TRNA-DIHYDROURIDINE SYNTHASE"/>
    <property type="match status" value="1"/>
</dbReference>
<evidence type="ECO:0000256" key="7">
    <source>
        <dbReference type="ARBA" id="ARBA00023002"/>
    </source>
</evidence>
<evidence type="ECO:0000256" key="13">
    <source>
        <dbReference type="ARBA" id="ARBA00048342"/>
    </source>
</evidence>
<dbReference type="GO" id="GO:0050660">
    <property type="term" value="F:flavin adenine dinucleotide binding"/>
    <property type="evidence" value="ECO:0007669"/>
    <property type="project" value="InterPro"/>
</dbReference>
<keyword evidence="7" id="KW-0560">Oxidoreductase</keyword>
<name>A0A0D2P3T4_HYPSF</name>
<dbReference type="GO" id="GO:0006397">
    <property type="term" value="P:mRNA processing"/>
    <property type="evidence" value="ECO:0007669"/>
    <property type="project" value="UniProtKB-KW"/>
</dbReference>
<dbReference type="Gene3D" id="3.20.20.70">
    <property type="entry name" value="Aldolase class I"/>
    <property type="match status" value="1"/>
</dbReference>
<dbReference type="STRING" id="945553.A0A0D2P3T4"/>
<evidence type="ECO:0000256" key="14">
    <source>
        <dbReference type="ARBA" id="ARBA00048934"/>
    </source>
</evidence>
<evidence type="ECO:0000313" key="19">
    <source>
        <dbReference type="Proteomes" id="UP000054270"/>
    </source>
</evidence>
<comment type="catalytic activity">
    <reaction evidence="12">
        <text>5,6-dihydrouridine(16) in tRNA + NADP(+) = uridine(16) in tRNA + NADPH + H(+)</text>
        <dbReference type="Rhea" id="RHEA:53376"/>
        <dbReference type="Rhea" id="RHEA-COMP:13543"/>
        <dbReference type="Rhea" id="RHEA-COMP:13544"/>
        <dbReference type="ChEBI" id="CHEBI:15378"/>
        <dbReference type="ChEBI" id="CHEBI:57783"/>
        <dbReference type="ChEBI" id="CHEBI:58349"/>
        <dbReference type="ChEBI" id="CHEBI:65315"/>
        <dbReference type="ChEBI" id="CHEBI:74443"/>
        <dbReference type="EC" id="1.3.1.88"/>
    </reaction>
    <physiologicalReaction direction="right-to-left" evidence="12">
        <dbReference type="Rhea" id="RHEA:53378"/>
    </physiologicalReaction>
</comment>
<keyword evidence="3" id="KW-0288">FMN</keyword>
<keyword evidence="4" id="KW-0507">mRNA processing</keyword>
<evidence type="ECO:0000256" key="10">
    <source>
        <dbReference type="ARBA" id="ARBA00038890"/>
    </source>
</evidence>
<accession>A0A0D2P3T4</accession>
<evidence type="ECO:0000256" key="9">
    <source>
        <dbReference type="ARBA" id="ARBA00038313"/>
    </source>
</evidence>
<comment type="catalytic activity">
    <reaction evidence="13">
        <text>a 5,6-dihydrouridine in mRNA + NAD(+) = a uridine in mRNA + NADH + H(+)</text>
        <dbReference type="Rhea" id="RHEA:69851"/>
        <dbReference type="Rhea" id="RHEA-COMP:14658"/>
        <dbReference type="Rhea" id="RHEA-COMP:17789"/>
        <dbReference type="ChEBI" id="CHEBI:15378"/>
        <dbReference type="ChEBI" id="CHEBI:57540"/>
        <dbReference type="ChEBI" id="CHEBI:57945"/>
        <dbReference type="ChEBI" id="CHEBI:65315"/>
        <dbReference type="ChEBI" id="CHEBI:74443"/>
    </reaction>
    <physiologicalReaction direction="right-to-left" evidence="13">
        <dbReference type="Rhea" id="RHEA:69853"/>
    </physiologicalReaction>
</comment>
<keyword evidence="19" id="KW-1185">Reference proteome</keyword>
<evidence type="ECO:0000256" key="15">
    <source>
        <dbReference type="ARBA" id="ARBA00049447"/>
    </source>
</evidence>
<evidence type="ECO:0000313" key="18">
    <source>
        <dbReference type="EMBL" id="KJA25539.1"/>
    </source>
</evidence>
<dbReference type="OMA" id="NPCLFAN"/>
<evidence type="ECO:0000256" key="1">
    <source>
        <dbReference type="ARBA" id="ARBA00001917"/>
    </source>
</evidence>
<evidence type="ECO:0000256" key="8">
    <source>
        <dbReference type="ARBA" id="ARBA00023027"/>
    </source>
</evidence>
<comment type="catalytic activity">
    <reaction evidence="11">
        <text>5,6-dihydrouridine(17) in tRNA + NAD(+) = uridine(17) in tRNA + NADH + H(+)</text>
        <dbReference type="Rhea" id="RHEA:53372"/>
        <dbReference type="Rhea" id="RHEA-COMP:13541"/>
        <dbReference type="Rhea" id="RHEA-COMP:13542"/>
        <dbReference type="ChEBI" id="CHEBI:15378"/>
        <dbReference type="ChEBI" id="CHEBI:57540"/>
        <dbReference type="ChEBI" id="CHEBI:57945"/>
        <dbReference type="ChEBI" id="CHEBI:65315"/>
        <dbReference type="ChEBI" id="CHEBI:74443"/>
        <dbReference type="EC" id="1.3.1.88"/>
    </reaction>
    <physiologicalReaction direction="right-to-left" evidence="11">
        <dbReference type="Rhea" id="RHEA:53374"/>
    </physiologicalReaction>
</comment>
<dbReference type="CDD" id="cd02801">
    <property type="entry name" value="DUS_like_FMN"/>
    <property type="match status" value="1"/>
</dbReference>
<dbReference type="InterPro" id="IPR035587">
    <property type="entry name" value="DUS-like_FMN-bd"/>
</dbReference>
<gene>
    <name evidence="18" type="ORF">HYPSUDRAFT_64717</name>
</gene>
<feature type="domain" description="DUS-like FMN-binding" evidence="17">
    <location>
        <begin position="14"/>
        <end position="239"/>
    </location>
</feature>
<dbReference type="EMBL" id="KN817531">
    <property type="protein sequence ID" value="KJA25539.1"/>
    <property type="molecule type" value="Genomic_DNA"/>
</dbReference>
<protein>
    <recommendedName>
        <fullName evidence="10">tRNA-dihydrouridine(16/17) synthase [NAD(P)(+)]</fullName>
        <ecNumber evidence="10">1.3.1.88</ecNumber>
    </recommendedName>
</protein>
<dbReference type="PANTHER" id="PTHR11082:SF5">
    <property type="entry name" value="TRNA-DIHYDROURIDINE(16_17) SYNTHASE [NAD(P)(+)]-LIKE"/>
    <property type="match status" value="1"/>
</dbReference>
<evidence type="ECO:0000256" key="16">
    <source>
        <dbReference type="ARBA" id="ARBA00049467"/>
    </source>
</evidence>
<dbReference type="AlphaFoldDB" id="A0A0D2P3T4"/>
<evidence type="ECO:0000256" key="4">
    <source>
        <dbReference type="ARBA" id="ARBA00022664"/>
    </source>
</evidence>
<dbReference type="PROSITE" id="PS01136">
    <property type="entry name" value="UPF0034"/>
    <property type="match status" value="1"/>
</dbReference>
<evidence type="ECO:0000256" key="11">
    <source>
        <dbReference type="ARBA" id="ARBA00047287"/>
    </source>
</evidence>
<dbReference type="InterPro" id="IPR018517">
    <property type="entry name" value="tRNA_hU_synthase_CS"/>
</dbReference>
<proteinExistence type="inferred from homology"/>
<evidence type="ECO:0000256" key="3">
    <source>
        <dbReference type="ARBA" id="ARBA00022643"/>
    </source>
</evidence>
<comment type="cofactor">
    <cofactor evidence="1">
        <name>FMN</name>
        <dbReference type="ChEBI" id="CHEBI:58210"/>
    </cofactor>
</comment>
<keyword evidence="5" id="KW-0819">tRNA processing</keyword>
<keyword evidence="6" id="KW-0521">NADP</keyword>
<reference evidence="19" key="1">
    <citation type="submission" date="2014-04" db="EMBL/GenBank/DDBJ databases">
        <title>Evolutionary Origins and Diversification of the Mycorrhizal Mutualists.</title>
        <authorList>
            <consortium name="DOE Joint Genome Institute"/>
            <consortium name="Mycorrhizal Genomics Consortium"/>
            <person name="Kohler A."/>
            <person name="Kuo A."/>
            <person name="Nagy L.G."/>
            <person name="Floudas D."/>
            <person name="Copeland A."/>
            <person name="Barry K.W."/>
            <person name="Cichocki N."/>
            <person name="Veneault-Fourrey C."/>
            <person name="LaButti K."/>
            <person name="Lindquist E.A."/>
            <person name="Lipzen A."/>
            <person name="Lundell T."/>
            <person name="Morin E."/>
            <person name="Murat C."/>
            <person name="Riley R."/>
            <person name="Ohm R."/>
            <person name="Sun H."/>
            <person name="Tunlid A."/>
            <person name="Henrissat B."/>
            <person name="Grigoriev I.V."/>
            <person name="Hibbett D.S."/>
            <person name="Martin F."/>
        </authorList>
    </citation>
    <scope>NUCLEOTIDE SEQUENCE [LARGE SCALE GENOMIC DNA]</scope>
    <source>
        <strain evidence="19">FD-334 SS-4</strain>
    </source>
</reference>
<evidence type="ECO:0000259" key="17">
    <source>
        <dbReference type="Pfam" id="PF01207"/>
    </source>
</evidence>
<dbReference type="Proteomes" id="UP000054270">
    <property type="component" value="Unassembled WGS sequence"/>
</dbReference>
<comment type="similarity">
    <text evidence="9">Belongs to the Dus family. Dus1 subfamily.</text>
</comment>
<organism evidence="18 19">
    <name type="scientific">Hypholoma sublateritium (strain FD-334 SS-4)</name>
    <dbReference type="NCBI Taxonomy" id="945553"/>
    <lineage>
        <taxon>Eukaryota</taxon>
        <taxon>Fungi</taxon>
        <taxon>Dikarya</taxon>
        <taxon>Basidiomycota</taxon>
        <taxon>Agaricomycotina</taxon>
        <taxon>Agaricomycetes</taxon>
        <taxon>Agaricomycetidae</taxon>
        <taxon>Agaricales</taxon>
        <taxon>Agaricineae</taxon>
        <taxon>Strophariaceae</taxon>
        <taxon>Hypholoma</taxon>
    </lineage>
</organism>
<comment type="catalytic activity">
    <reaction evidence="16">
        <text>5,6-dihydrouridine(17) in tRNA + NADP(+) = uridine(17) in tRNA + NADPH + H(+)</text>
        <dbReference type="Rhea" id="RHEA:53368"/>
        <dbReference type="Rhea" id="RHEA-COMP:13541"/>
        <dbReference type="Rhea" id="RHEA-COMP:13542"/>
        <dbReference type="ChEBI" id="CHEBI:15378"/>
        <dbReference type="ChEBI" id="CHEBI:57783"/>
        <dbReference type="ChEBI" id="CHEBI:58349"/>
        <dbReference type="ChEBI" id="CHEBI:65315"/>
        <dbReference type="ChEBI" id="CHEBI:74443"/>
        <dbReference type="EC" id="1.3.1.88"/>
    </reaction>
    <physiologicalReaction direction="right-to-left" evidence="16">
        <dbReference type="Rhea" id="RHEA:53370"/>
    </physiologicalReaction>
</comment>
<dbReference type="OrthoDB" id="272303at2759"/>
<evidence type="ECO:0000256" key="6">
    <source>
        <dbReference type="ARBA" id="ARBA00022857"/>
    </source>
</evidence>
<dbReference type="EC" id="1.3.1.88" evidence="10"/>
<dbReference type="SUPFAM" id="SSF51395">
    <property type="entry name" value="FMN-linked oxidoreductases"/>
    <property type="match status" value="1"/>
</dbReference>
<evidence type="ECO:0000256" key="12">
    <source>
        <dbReference type="ARBA" id="ARBA00047652"/>
    </source>
</evidence>
<keyword evidence="2" id="KW-0285">Flavoprotein</keyword>
<sequence length="239" mass="26496">MTLGSSSIDLRKIAAPMVNQSDLPFRLLVRRYGATTVYTQMLVSEKLLNDRDYLEYHVRDLTAGGQDEFSRPVVVQLCGNDAETVVQAGRKIQNFCDAIDLNLGCPQQAAQEEHFGAYLLGQKDWDLVKGIVSAMSHSFTVPTTAKIRLCQPASKTLEFAQGLESSGASWITLHARTVSARRRRQGVAKLDEVKRLKDNLQIPVISNGNVRVYDDLLENMTYTGAHGLMVGETLLGNPW</sequence>
<evidence type="ECO:0000256" key="2">
    <source>
        <dbReference type="ARBA" id="ARBA00022630"/>
    </source>
</evidence>